<dbReference type="NCBIfam" id="TIGR02133">
    <property type="entry name" value="RPI_actino"/>
    <property type="match status" value="1"/>
</dbReference>
<dbReference type="STRING" id="159449.B4N89_20005"/>
<evidence type="ECO:0000256" key="8">
    <source>
        <dbReference type="ARBA" id="ARBA00032117"/>
    </source>
</evidence>
<comment type="caution">
    <text evidence="10">The sequence shown here is derived from an EMBL/GenBank/DDBJ whole genome shotgun (WGS) entry which is preliminary data.</text>
</comment>
<dbReference type="PANTHER" id="PTHR30345:SF0">
    <property type="entry name" value="DNA DAMAGE-REPAIR_TOLERATION PROTEIN DRT102"/>
    <property type="match status" value="1"/>
</dbReference>
<dbReference type="EC" id="5.3.1.6" evidence="5"/>
<evidence type="ECO:0000313" key="11">
    <source>
        <dbReference type="Proteomes" id="UP000190037"/>
    </source>
</evidence>
<dbReference type="PANTHER" id="PTHR30345">
    <property type="entry name" value="RIBOSE-5-PHOSPHATE ISOMERASE B"/>
    <property type="match status" value="1"/>
</dbReference>
<dbReference type="InterPro" id="IPR011860">
    <property type="entry name" value="Rib-5-P_Isoase_Actino"/>
</dbReference>
<evidence type="ECO:0000256" key="7">
    <source>
        <dbReference type="ARBA" id="ARBA00023235"/>
    </source>
</evidence>
<dbReference type="GO" id="GO:0019316">
    <property type="term" value="P:D-allose catabolic process"/>
    <property type="evidence" value="ECO:0007669"/>
    <property type="project" value="TreeGrafter"/>
</dbReference>
<evidence type="ECO:0000256" key="2">
    <source>
        <dbReference type="ARBA" id="ARBA00004988"/>
    </source>
</evidence>
<evidence type="ECO:0000256" key="9">
    <source>
        <dbReference type="PIRSR" id="PIRSR005384-2"/>
    </source>
</evidence>
<sequence>MRVYLGSDHAGYDLKQHLIAWLDANGHEAVDCGPAVQADSYDYPVYCLRAGERVAADPGSLGVVLGGSGNGEAIAANKVKGVRCALVWSEETASLAREHNNANVISMGARMHTPDDATRFLEVFVNTPYSEAERHTRRISMLTKYENTGELPALP</sequence>
<dbReference type="Pfam" id="PF02502">
    <property type="entry name" value="LacAB_rpiB"/>
    <property type="match status" value="1"/>
</dbReference>
<dbReference type="GO" id="GO:0009052">
    <property type="term" value="P:pentose-phosphate shunt, non-oxidative branch"/>
    <property type="evidence" value="ECO:0007669"/>
    <property type="project" value="TreeGrafter"/>
</dbReference>
<feature type="binding site" evidence="9">
    <location>
        <position position="138"/>
    </location>
    <ligand>
        <name>D-ribulose 5-phosphate</name>
        <dbReference type="ChEBI" id="CHEBI:58121"/>
    </ligand>
</feature>
<dbReference type="PIRSF" id="PIRSF005384">
    <property type="entry name" value="RpiB_LacA_B"/>
    <property type="match status" value="1"/>
</dbReference>
<evidence type="ECO:0000256" key="5">
    <source>
        <dbReference type="ARBA" id="ARBA00011959"/>
    </source>
</evidence>
<dbReference type="NCBIfam" id="TIGR00689">
    <property type="entry name" value="rpiB_lacA_lacB"/>
    <property type="match status" value="1"/>
</dbReference>
<evidence type="ECO:0000313" key="10">
    <source>
        <dbReference type="EMBL" id="OPC82917.1"/>
    </source>
</evidence>
<evidence type="ECO:0000256" key="1">
    <source>
        <dbReference type="ARBA" id="ARBA00001713"/>
    </source>
</evidence>
<proteinExistence type="inferred from homology"/>
<name>A0A1T3P1E6_9ACTN</name>
<dbReference type="eggNOG" id="COG0698">
    <property type="taxonomic scope" value="Bacteria"/>
</dbReference>
<comment type="catalytic activity">
    <reaction evidence="1">
        <text>aldehydo-D-ribose 5-phosphate = D-ribulose 5-phosphate</text>
        <dbReference type="Rhea" id="RHEA:14657"/>
        <dbReference type="ChEBI" id="CHEBI:58121"/>
        <dbReference type="ChEBI" id="CHEBI:58273"/>
        <dbReference type="EC" id="5.3.1.6"/>
    </reaction>
</comment>
<dbReference type="NCBIfam" id="NF004051">
    <property type="entry name" value="PRK05571.1"/>
    <property type="match status" value="1"/>
</dbReference>
<dbReference type="SUPFAM" id="SSF89623">
    <property type="entry name" value="Ribose/Galactose isomerase RpiB/AlsB"/>
    <property type="match status" value="1"/>
</dbReference>
<evidence type="ECO:0000256" key="4">
    <source>
        <dbReference type="ARBA" id="ARBA00011738"/>
    </source>
</evidence>
<feature type="binding site" evidence="9">
    <location>
        <position position="100"/>
    </location>
    <ligand>
        <name>D-ribulose 5-phosphate</name>
        <dbReference type="ChEBI" id="CHEBI:58121"/>
    </ligand>
</feature>
<reference evidence="10 11" key="1">
    <citation type="submission" date="2017-03" db="EMBL/GenBank/DDBJ databases">
        <title>Draft genome sequence of Streptomyces scabrisporus NF3, endophyte isolated from Amphipterygium adstringens.</title>
        <authorList>
            <person name="Vazquez M."/>
            <person name="Ceapa C.D."/>
            <person name="Rodriguez Luna D."/>
            <person name="Sanchez Esquivel S."/>
        </authorList>
    </citation>
    <scope>NUCLEOTIDE SEQUENCE [LARGE SCALE GENOMIC DNA]</scope>
    <source>
        <strain evidence="10 11">NF3</strain>
    </source>
</reference>
<feature type="binding site" evidence="9">
    <location>
        <position position="134"/>
    </location>
    <ligand>
        <name>D-ribulose 5-phosphate</name>
        <dbReference type="ChEBI" id="CHEBI:58121"/>
    </ligand>
</feature>
<comment type="subunit">
    <text evidence="4">Homodimer.</text>
</comment>
<evidence type="ECO:0000256" key="6">
    <source>
        <dbReference type="ARBA" id="ARBA00014007"/>
    </source>
</evidence>
<feature type="binding site" evidence="9">
    <location>
        <position position="110"/>
    </location>
    <ligand>
        <name>D-ribulose 5-phosphate</name>
        <dbReference type="ChEBI" id="CHEBI:58121"/>
    </ligand>
</feature>
<organism evidence="10 11">
    <name type="scientific">Embleya scabrispora</name>
    <dbReference type="NCBI Taxonomy" id="159449"/>
    <lineage>
        <taxon>Bacteria</taxon>
        <taxon>Bacillati</taxon>
        <taxon>Actinomycetota</taxon>
        <taxon>Actinomycetes</taxon>
        <taxon>Kitasatosporales</taxon>
        <taxon>Streptomycetaceae</taxon>
        <taxon>Embleya</taxon>
    </lineage>
</organism>
<evidence type="ECO:0000256" key="3">
    <source>
        <dbReference type="ARBA" id="ARBA00008754"/>
    </source>
</evidence>
<dbReference type="InterPro" id="IPR003500">
    <property type="entry name" value="RpiB_LacA_LacB"/>
</dbReference>
<dbReference type="OrthoDB" id="1778624at2"/>
<dbReference type="AlphaFoldDB" id="A0A1T3P1E6"/>
<gene>
    <name evidence="10" type="ORF">B4N89_20005</name>
</gene>
<accession>A0A1T3P1E6</accession>
<feature type="binding site" evidence="9">
    <location>
        <begin position="8"/>
        <end position="9"/>
    </location>
    <ligand>
        <name>D-ribulose 5-phosphate</name>
        <dbReference type="ChEBI" id="CHEBI:58121"/>
    </ligand>
</feature>
<feature type="binding site" evidence="9">
    <location>
        <begin position="67"/>
        <end position="71"/>
    </location>
    <ligand>
        <name>D-ribulose 5-phosphate</name>
        <dbReference type="ChEBI" id="CHEBI:58121"/>
    </ligand>
</feature>
<comment type="similarity">
    <text evidence="3">Belongs to the LacAB/RpiB family.</text>
</comment>
<keyword evidence="7 10" id="KW-0413">Isomerase</keyword>
<comment type="pathway">
    <text evidence="2">Carbohydrate degradation; pentose phosphate pathway; D-ribose 5-phosphate from D-ribulose 5-phosphate (non-oxidative stage): step 1/1.</text>
</comment>
<dbReference type="InterPro" id="IPR036569">
    <property type="entry name" value="RpiB_LacA_LacB_sf"/>
</dbReference>
<dbReference type="EMBL" id="MWQN01000001">
    <property type="protein sequence ID" value="OPC82917.1"/>
    <property type="molecule type" value="Genomic_DNA"/>
</dbReference>
<protein>
    <recommendedName>
        <fullName evidence="6">Ribose-5-phosphate isomerase B</fullName>
        <ecNumber evidence="5">5.3.1.6</ecNumber>
    </recommendedName>
    <alternativeName>
        <fullName evidence="8">Phosphoriboisomerase B</fullName>
    </alternativeName>
</protein>
<dbReference type="GO" id="GO:0004751">
    <property type="term" value="F:ribose-5-phosphate isomerase activity"/>
    <property type="evidence" value="ECO:0007669"/>
    <property type="project" value="UniProtKB-EC"/>
</dbReference>
<dbReference type="RefSeq" id="WP_078977217.1">
    <property type="nucleotide sequence ID" value="NZ_MWQN01000001.1"/>
</dbReference>
<dbReference type="Gene3D" id="3.40.1400.10">
    <property type="entry name" value="Sugar-phosphate isomerase, RpiB/LacA/LacB"/>
    <property type="match status" value="1"/>
</dbReference>
<keyword evidence="11" id="KW-1185">Reference proteome</keyword>
<dbReference type="Proteomes" id="UP000190037">
    <property type="component" value="Unassembled WGS sequence"/>
</dbReference>